<name>A0A3G2R357_9FIRM</name>
<dbReference type="InterPro" id="IPR011152">
    <property type="entry name" value="Pesterase_MJ0912"/>
</dbReference>
<dbReference type="Gene3D" id="3.60.21.10">
    <property type="match status" value="1"/>
</dbReference>
<dbReference type="GO" id="GO:0046872">
    <property type="term" value="F:metal ion binding"/>
    <property type="evidence" value="ECO:0007669"/>
    <property type="project" value="UniProtKB-KW"/>
</dbReference>
<dbReference type="PIRSF" id="PIRSF000883">
    <property type="entry name" value="Pesterase_MJ0912"/>
    <property type="match status" value="1"/>
</dbReference>
<dbReference type="PANTHER" id="PTHR42850:SF2">
    <property type="entry name" value="BLL5683 PROTEIN"/>
    <property type="match status" value="1"/>
</dbReference>
<dbReference type="AlphaFoldDB" id="A0A3G2R357"/>
<dbReference type="KEGG" id="bacg:D2962_03635"/>
<dbReference type="InterPro" id="IPR029052">
    <property type="entry name" value="Metallo-depent_PP-like"/>
</dbReference>
<dbReference type="InterPro" id="IPR024654">
    <property type="entry name" value="Calcineurin-like_PHP_lpxH"/>
</dbReference>
<keyword evidence="5" id="KW-1185">Reference proteome</keyword>
<comment type="cofactor">
    <cofactor evidence="2">
        <name>a divalent metal cation</name>
        <dbReference type="ChEBI" id="CHEBI:60240"/>
    </cofactor>
</comment>
<proteinExistence type="inferred from homology"/>
<evidence type="ECO:0000313" key="4">
    <source>
        <dbReference type="EMBL" id="AYO29822.1"/>
    </source>
</evidence>
<dbReference type="EC" id="3.1.4.-" evidence="2"/>
<evidence type="ECO:0000256" key="2">
    <source>
        <dbReference type="RuleBase" id="RU362039"/>
    </source>
</evidence>
<dbReference type="SUPFAM" id="SSF56300">
    <property type="entry name" value="Metallo-dependent phosphatases"/>
    <property type="match status" value="1"/>
</dbReference>
<reference evidence="4 5" key="1">
    <citation type="submission" date="2018-10" db="EMBL/GenBank/DDBJ databases">
        <authorList>
            <person name="Zhang X."/>
        </authorList>
    </citation>
    <scope>NUCLEOTIDE SEQUENCE [LARGE SCALE GENOMIC DNA]</scope>
    <source>
        <strain evidence="4 5">SK-G1</strain>
    </source>
</reference>
<protein>
    <recommendedName>
        <fullName evidence="2">Phosphoesterase</fullName>
        <ecNumber evidence="2">3.1.4.-</ecNumber>
    </recommendedName>
</protein>
<sequence>MKLALFSDIHSNLYALEAVLSDIEKFSVDTAICCGDLVGYGAHPNEVVKLIFEKDISTVMGNYDDGVGFDRLLCGCDFKNEEEARRGEKSLLWTRQKITSENKQILKQLPRKLEFEIEGRKVLVIHGSHRALNEYLHEKLPQAEVARLFEETGADIIFCGHTHIPYVRRYKDKFLVNVGTVGKPKPHARVVKRFSNDAMWIYADINKDDILFKLMLVPYNFEKSAEAIEEAGLPHHFADYIRGINPDF</sequence>
<dbReference type="PANTHER" id="PTHR42850">
    <property type="entry name" value="METALLOPHOSPHOESTERASE"/>
    <property type="match status" value="1"/>
</dbReference>
<dbReference type="GO" id="GO:0016791">
    <property type="term" value="F:phosphatase activity"/>
    <property type="evidence" value="ECO:0007669"/>
    <property type="project" value="TreeGrafter"/>
</dbReference>
<dbReference type="Proteomes" id="UP000280960">
    <property type="component" value="Chromosome"/>
</dbReference>
<dbReference type="NCBIfam" id="TIGR00040">
    <property type="entry name" value="yfcE"/>
    <property type="match status" value="1"/>
</dbReference>
<evidence type="ECO:0000313" key="5">
    <source>
        <dbReference type="Proteomes" id="UP000280960"/>
    </source>
</evidence>
<evidence type="ECO:0000259" key="3">
    <source>
        <dbReference type="Pfam" id="PF12850"/>
    </source>
</evidence>
<accession>A0A3G2R357</accession>
<dbReference type="GO" id="GO:0005737">
    <property type="term" value="C:cytoplasm"/>
    <property type="evidence" value="ECO:0007669"/>
    <property type="project" value="TreeGrafter"/>
</dbReference>
<comment type="similarity">
    <text evidence="1 2">Belongs to the metallophosphoesterase superfamily. YfcE family.</text>
</comment>
<keyword evidence="2" id="KW-0479">Metal-binding</keyword>
<feature type="domain" description="Calcineurin-like phosphoesterase" evidence="3">
    <location>
        <begin position="1"/>
        <end position="188"/>
    </location>
</feature>
<dbReference type="InterPro" id="IPR050126">
    <property type="entry name" value="Ap4A_hydrolase"/>
</dbReference>
<organism evidence="4 5">
    <name type="scientific">Biomaibacter acetigenes</name>
    <dbReference type="NCBI Taxonomy" id="2316383"/>
    <lineage>
        <taxon>Bacteria</taxon>
        <taxon>Bacillati</taxon>
        <taxon>Bacillota</taxon>
        <taxon>Clostridia</taxon>
        <taxon>Thermosediminibacterales</taxon>
        <taxon>Tepidanaerobacteraceae</taxon>
        <taxon>Biomaibacter</taxon>
    </lineage>
</organism>
<dbReference type="Pfam" id="PF12850">
    <property type="entry name" value="Metallophos_2"/>
    <property type="match status" value="1"/>
</dbReference>
<dbReference type="EMBL" id="CP033169">
    <property type="protein sequence ID" value="AYO29822.1"/>
    <property type="molecule type" value="Genomic_DNA"/>
</dbReference>
<gene>
    <name evidence="4" type="ORF">D2962_03635</name>
</gene>
<dbReference type="InterPro" id="IPR000979">
    <property type="entry name" value="Phosphodiesterase_MJ0936/Vps29"/>
</dbReference>
<evidence type="ECO:0000256" key="1">
    <source>
        <dbReference type="ARBA" id="ARBA00008950"/>
    </source>
</evidence>
<dbReference type="RefSeq" id="WP_122014175.1">
    <property type="nucleotide sequence ID" value="NZ_CP033169.1"/>
</dbReference>